<sequence>MTPTGTNTRQRISLDAFITGLLAALAETGTRAISVVNAPFYAAMHAAFAEFENSCTGFGTKLTFWITLHPVYQDSADVREGLTRAAVRGLVTFDSPHFVMMRIVVTEQDCTSYLEGLPGTPDLYRSAAAAFLTAYSRVVSAQPAIQSRGARVWK</sequence>
<dbReference type="Proteomes" id="UP000180043">
    <property type="component" value="Unassembled WGS sequence"/>
</dbReference>
<gene>
    <name evidence="1" type="ORF">BKG82_27305</name>
</gene>
<proteinExistence type="predicted"/>
<organism evidence="1 2">
    <name type="scientific">Mycobacteroides chelonae</name>
    <name type="common">Mycobacterium chelonae</name>
    <dbReference type="NCBI Taxonomy" id="1774"/>
    <lineage>
        <taxon>Bacteria</taxon>
        <taxon>Bacillati</taxon>
        <taxon>Actinomycetota</taxon>
        <taxon>Actinomycetes</taxon>
        <taxon>Mycobacteriales</taxon>
        <taxon>Mycobacteriaceae</taxon>
        <taxon>Mycobacteroides</taxon>
    </lineage>
</organism>
<dbReference type="EMBL" id="MLIQ01000042">
    <property type="protein sequence ID" value="OHU47360.1"/>
    <property type="molecule type" value="Genomic_DNA"/>
</dbReference>
<comment type="caution">
    <text evidence="1">The sequence shown here is derived from an EMBL/GenBank/DDBJ whole genome shotgun (WGS) entry which is preliminary data.</text>
</comment>
<name>A0A1S1LGD0_MYCCH</name>
<accession>A0A1S1LGD0</accession>
<dbReference type="RefSeq" id="WP_070947979.1">
    <property type="nucleotide sequence ID" value="NZ_MLIQ01000042.1"/>
</dbReference>
<reference evidence="1 2" key="1">
    <citation type="submission" date="2016-10" db="EMBL/GenBank/DDBJ databases">
        <title>Evaluation of Human, Veterinary and Environmental Mycobacterium chelonae Isolates by Core Genome Phylogenomic Analysis, Targeted Gene Comparison, and Anti-microbial Susceptibility Patterns: A Tale of Mistaken Identities.</title>
        <authorList>
            <person name="Fogelson S.B."/>
            <person name="Camus A.C."/>
            <person name="Lorenz W."/>
            <person name="Vasireddy R."/>
            <person name="Vasireddy S."/>
            <person name="Smith T."/>
            <person name="Brown-Elliott B.A."/>
            <person name="Wallace R.J.Jr."/>
            <person name="Hasan N.A."/>
            <person name="Reischl U."/>
            <person name="Sanchez S."/>
        </authorList>
    </citation>
    <scope>NUCLEOTIDE SEQUENCE [LARGE SCALE GENOMIC DNA]</scope>
    <source>
        <strain evidence="1 2">15515</strain>
    </source>
</reference>
<dbReference type="AlphaFoldDB" id="A0A1S1LGD0"/>
<evidence type="ECO:0000313" key="2">
    <source>
        <dbReference type="Proteomes" id="UP000180043"/>
    </source>
</evidence>
<evidence type="ECO:0000313" key="1">
    <source>
        <dbReference type="EMBL" id="OHU47360.1"/>
    </source>
</evidence>
<protein>
    <submittedName>
        <fullName evidence="1">Uncharacterized protein</fullName>
    </submittedName>
</protein>